<evidence type="ECO:0000256" key="2">
    <source>
        <dbReference type="ARBA" id="ARBA00022771"/>
    </source>
</evidence>
<dbReference type="PANTHER" id="PTHR22791">
    <property type="entry name" value="RING-TYPE DOMAIN-CONTAINING PROTEIN"/>
    <property type="match status" value="1"/>
</dbReference>
<gene>
    <name evidence="8" type="ORF">IRJ41_024764</name>
</gene>
<comment type="caution">
    <text evidence="8">The sequence shown here is derived from an EMBL/GenBank/DDBJ whole genome shotgun (WGS) entry which is preliminary data.</text>
</comment>
<dbReference type="GO" id="GO:0016567">
    <property type="term" value="P:protein ubiquitination"/>
    <property type="evidence" value="ECO:0007669"/>
    <property type="project" value="TreeGrafter"/>
</dbReference>
<dbReference type="InterPro" id="IPR013083">
    <property type="entry name" value="Znf_RING/FYVE/PHD"/>
</dbReference>
<evidence type="ECO:0000256" key="6">
    <source>
        <dbReference type="SAM" id="Phobius"/>
    </source>
</evidence>
<dbReference type="InterPro" id="IPR051435">
    <property type="entry name" value="RING_finger_E3_ubiq-ligases"/>
</dbReference>
<dbReference type="InterPro" id="IPR027370">
    <property type="entry name" value="Znf-RING_euk"/>
</dbReference>
<dbReference type="Gene3D" id="3.30.40.10">
    <property type="entry name" value="Zinc/RING finger domain, C3HC4 (zinc finger)"/>
    <property type="match status" value="1"/>
</dbReference>
<evidence type="ECO:0000256" key="1">
    <source>
        <dbReference type="ARBA" id="ARBA00022723"/>
    </source>
</evidence>
<dbReference type="EMBL" id="JAFHDT010000014">
    <property type="protein sequence ID" value="KAI7801136.1"/>
    <property type="molecule type" value="Genomic_DNA"/>
</dbReference>
<name>A0A9W7WIV5_TRIRA</name>
<dbReference type="PROSITE" id="PS50089">
    <property type="entry name" value="ZF_RING_2"/>
    <property type="match status" value="1"/>
</dbReference>
<proteinExistence type="predicted"/>
<keyword evidence="1" id="KW-0479">Metal-binding</keyword>
<keyword evidence="6" id="KW-1133">Transmembrane helix</keyword>
<feature type="compositionally biased region" description="Basic and acidic residues" evidence="5">
    <location>
        <begin position="1"/>
        <end position="30"/>
    </location>
</feature>
<evidence type="ECO:0000313" key="9">
    <source>
        <dbReference type="Proteomes" id="UP001059041"/>
    </source>
</evidence>
<dbReference type="AlphaFoldDB" id="A0A9W7WIV5"/>
<dbReference type="OrthoDB" id="342730at2759"/>
<evidence type="ECO:0000259" key="7">
    <source>
        <dbReference type="PROSITE" id="PS50089"/>
    </source>
</evidence>
<keyword evidence="2 4" id="KW-0863">Zinc-finger</keyword>
<dbReference type="GO" id="GO:0008270">
    <property type="term" value="F:zinc ion binding"/>
    <property type="evidence" value="ECO:0007669"/>
    <property type="project" value="UniProtKB-KW"/>
</dbReference>
<accession>A0A9W7WIV5</accession>
<feature type="domain" description="RING-type" evidence="7">
    <location>
        <begin position="110"/>
        <end position="157"/>
    </location>
</feature>
<dbReference type="Proteomes" id="UP001059041">
    <property type="component" value="Linkage Group LG14"/>
</dbReference>
<protein>
    <recommendedName>
        <fullName evidence="7">RING-type domain-containing protein</fullName>
    </recommendedName>
</protein>
<keyword evidence="9" id="KW-1185">Reference proteome</keyword>
<feature type="compositionally biased region" description="Basic and acidic residues" evidence="5">
    <location>
        <begin position="91"/>
        <end position="103"/>
    </location>
</feature>
<feature type="compositionally biased region" description="Basic and acidic residues" evidence="5">
    <location>
        <begin position="51"/>
        <end position="83"/>
    </location>
</feature>
<evidence type="ECO:0000313" key="8">
    <source>
        <dbReference type="EMBL" id="KAI7801136.1"/>
    </source>
</evidence>
<reference evidence="8" key="1">
    <citation type="submission" date="2021-02" db="EMBL/GenBank/DDBJ databases">
        <title>Comparative genomics reveals that relaxation of natural selection precedes convergent phenotypic evolution of cavefish.</title>
        <authorList>
            <person name="Peng Z."/>
        </authorList>
    </citation>
    <scope>NUCLEOTIDE SEQUENCE</scope>
    <source>
        <tissue evidence="8">Muscle</tissue>
    </source>
</reference>
<evidence type="ECO:0000256" key="3">
    <source>
        <dbReference type="ARBA" id="ARBA00022833"/>
    </source>
</evidence>
<dbReference type="SMART" id="SM00184">
    <property type="entry name" value="RING"/>
    <property type="match status" value="1"/>
</dbReference>
<feature type="region of interest" description="Disordered" evidence="5">
    <location>
        <begin position="1"/>
        <end position="103"/>
    </location>
</feature>
<dbReference type="GO" id="GO:0061630">
    <property type="term" value="F:ubiquitin protein ligase activity"/>
    <property type="evidence" value="ECO:0007669"/>
    <property type="project" value="TreeGrafter"/>
</dbReference>
<dbReference type="SUPFAM" id="SSF57850">
    <property type="entry name" value="RING/U-box"/>
    <property type="match status" value="1"/>
</dbReference>
<dbReference type="InterPro" id="IPR001841">
    <property type="entry name" value="Znf_RING"/>
</dbReference>
<evidence type="ECO:0000256" key="5">
    <source>
        <dbReference type="SAM" id="MobiDB-lite"/>
    </source>
</evidence>
<dbReference type="Pfam" id="PF13445">
    <property type="entry name" value="zf-RING_UBOX"/>
    <property type="match status" value="1"/>
</dbReference>
<sequence>MSDDKEGRGDNRPRGTEKGQEPNVKPKLDSKGSFNLGTSKRHKADKPKRSRSNEAENHHREGGRGREQDRKQGEKRPRGRSVEGRGQVYDPEPRNPENQQHQDDLEDTECIVCFCSFDNVFKAPKLLSCGHTFCLECLARINVNSPEIKTLSCPICRETTEIRHGRDLPQLGNNEDIFRRLPPDMQRALSVRFKRSKGKLVLKKTSTHNPIKSTLNLPVFKKKEEQVINFPIGVMEEGLGSATMVNVGRPPSRMRTQMRRFLYSNQCYYTTVGAIIAVTLALMLVGIFTFMIMPHLKPLKPSELNQTSSNTKP</sequence>
<dbReference type="PROSITE" id="PS00518">
    <property type="entry name" value="ZF_RING_1"/>
    <property type="match status" value="1"/>
</dbReference>
<keyword evidence="3" id="KW-0862">Zinc</keyword>
<keyword evidence="6" id="KW-0472">Membrane</keyword>
<feature type="compositionally biased region" description="Basic residues" evidence="5">
    <location>
        <begin position="39"/>
        <end position="50"/>
    </location>
</feature>
<organism evidence="8 9">
    <name type="scientific">Triplophysa rosa</name>
    <name type="common">Cave loach</name>
    <dbReference type="NCBI Taxonomy" id="992332"/>
    <lineage>
        <taxon>Eukaryota</taxon>
        <taxon>Metazoa</taxon>
        <taxon>Chordata</taxon>
        <taxon>Craniata</taxon>
        <taxon>Vertebrata</taxon>
        <taxon>Euteleostomi</taxon>
        <taxon>Actinopterygii</taxon>
        <taxon>Neopterygii</taxon>
        <taxon>Teleostei</taxon>
        <taxon>Ostariophysi</taxon>
        <taxon>Cypriniformes</taxon>
        <taxon>Nemacheilidae</taxon>
        <taxon>Triplophysa</taxon>
    </lineage>
</organism>
<feature type="transmembrane region" description="Helical" evidence="6">
    <location>
        <begin position="268"/>
        <end position="292"/>
    </location>
</feature>
<dbReference type="PANTHER" id="PTHR22791:SF9">
    <property type="entry name" value="RING FINGER PROTEIN 183"/>
    <property type="match status" value="1"/>
</dbReference>
<dbReference type="InterPro" id="IPR017907">
    <property type="entry name" value="Znf_RING_CS"/>
</dbReference>
<keyword evidence="6" id="KW-0812">Transmembrane</keyword>
<evidence type="ECO:0000256" key="4">
    <source>
        <dbReference type="PROSITE-ProRule" id="PRU00175"/>
    </source>
</evidence>